<accession>A0A270B1V5</accession>
<gene>
    <name evidence="1" type="ORF">B9K05_14040</name>
</gene>
<reference evidence="1 2" key="1">
    <citation type="submission" date="2017-04" db="EMBL/GenBank/DDBJ databases">
        <title>Kefir bacterial isolates.</title>
        <authorList>
            <person name="Kim Y."/>
            <person name="Blasche S."/>
            <person name="Patil K.R."/>
        </authorList>
    </citation>
    <scope>NUCLEOTIDE SEQUENCE [LARGE SCALE GENOMIC DNA]</scope>
    <source>
        <strain evidence="1 2">KR-2</strain>
    </source>
</reference>
<organism evidence="1 2">
    <name type="scientific">Acetobacter syzygii</name>
    <dbReference type="NCBI Taxonomy" id="146476"/>
    <lineage>
        <taxon>Bacteria</taxon>
        <taxon>Pseudomonadati</taxon>
        <taxon>Pseudomonadota</taxon>
        <taxon>Alphaproteobacteria</taxon>
        <taxon>Acetobacterales</taxon>
        <taxon>Acetobacteraceae</taxon>
        <taxon>Acetobacter</taxon>
    </lineage>
</organism>
<dbReference type="Proteomes" id="UP000216033">
    <property type="component" value="Unassembled WGS sequence"/>
</dbReference>
<evidence type="ECO:0000313" key="2">
    <source>
        <dbReference type="Proteomes" id="UP000216033"/>
    </source>
</evidence>
<dbReference type="EMBL" id="NDFP01000095">
    <property type="protein sequence ID" value="PAL18995.1"/>
    <property type="molecule type" value="Genomic_DNA"/>
</dbReference>
<evidence type="ECO:0000313" key="1">
    <source>
        <dbReference type="EMBL" id="PAL18995.1"/>
    </source>
</evidence>
<feature type="non-terminal residue" evidence="1">
    <location>
        <position position="1"/>
    </location>
</feature>
<keyword evidence="2" id="KW-1185">Reference proteome</keyword>
<proteinExistence type="predicted"/>
<comment type="caution">
    <text evidence="1">The sequence shown here is derived from an EMBL/GenBank/DDBJ whole genome shotgun (WGS) entry which is preliminary data.</text>
</comment>
<sequence>TQQQLQRQQSSQDQRLHDQTILVRQRPAFQKVAALKDQLTSAQTIFAKINDHLTAQKQQIADLNQRSNQLAEKLA</sequence>
<name>A0A270B1V5_9PROT</name>
<feature type="non-terminal residue" evidence="1">
    <location>
        <position position="75"/>
    </location>
</feature>
<dbReference type="AlphaFoldDB" id="A0A270B1V5"/>
<protein>
    <submittedName>
        <fullName evidence="1">Uncharacterized protein</fullName>
    </submittedName>
</protein>